<evidence type="ECO:0000313" key="2">
    <source>
        <dbReference type="EMBL" id="KTG07631.1"/>
    </source>
</evidence>
<proteinExistence type="predicted"/>
<accession>A0A0W1R428</accession>
<evidence type="ECO:0000256" key="1">
    <source>
        <dbReference type="SAM" id="MobiDB-lite"/>
    </source>
</evidence>
<feature type="region of interest" description="Disordered" evidence="1">
    <location>
        <begin position="60"/>
        <end position="79"/>
    </location>
</feature>
<dbReference type="RefSeq" id="WP_058583642.1">
    <property type="nucleotide sequence ID" value="NZ_LOPU01000041.1"/>
</dbReference>
<name>A0A0W1R428_9EURY</name>
<dbReference type="EMBL" id="LOPU01000041">
    <property type="protein sequence ID" value="KTG07631.1"/>
    <property type="molecule type" value="Genomic_DNA"/>
</dbReference>
<evidence type="ECO:0000313" key="3">
    <source>
        <dbReference type="Proteomes" id="UP000054387"/>
    </source>
</evidence>
<reference evidence="2 3" key="1">
    <citation type="submission" date="2015-12" db="EMBL/GenBank/DDBJ databases">
        <title>Haloprofundus marisrubri gen. nov., sp. nov., an extremely halophilic archaeon isolated from the Discovery deep brine-seawater interface in the Red Sea.</title>
        <authorList>
            <person name="Zhang G."/>
            <person name="Stingl U."/>
            <person name="Rashid M."/>
        </authorList>
    </citation>
    <scope>NUCLEOTIDE SEQUENCE [LARGE SCALE GENOMIC DNA]</scope>
    <source>
        <strain evidence="2 3">SB9</strain>
    </source>
</reference>
<gene>
    <name evidence="2" type="ORF">AUR64_02950</name>
</gene>
<comment type="caution">
    <text evidence="2">The sequence shown here is derived from an EMBL/GenBank/DDBJ whole genome shotgun (WGS) entry which is preliminary data.</text>
</comment>
<dbReference type="Pfam" id="PF23434">
    <property type="entry name" value="DUF7120"/>
    <property type="match status" value="1"/>
</dbReference>
<dbReference type="STRING" id="1514971.AUR64_02950"/>
<keyword evidence="3" id="KW-1185">Reference proteome</keyword>
<sequence>MSRVELTLADDLSDRIDMLVEQGEFLTRQKAMEELLTMGISTYDTVDDDDPQMDEGLFNQAVSDQQDPAMREDDDDYTF</sequence>
<dbReference type="AlphaFoldDB" id="A0A0W1R428"/>
<protein>
    <submittedName>
        <fullName evidence="2">CopG family transcriptional regulator</fullName>
    </submittedName>
</protein>
<dbReference type="Proteomes" id="UP000054387">
    <property type="component" value="Unassembled WGS sequence"/>
</dbReference>
<dbReference type="InterPro" id="IPR055544">
    <property type="entry name" value="DUF7120"/>
</dbReference>
<organism evidence="2 3">
    <name type="scientific">Haloprofundus marisrubri</name>
    <dbReference type="NCBI Taxonomy" id="1514971"/>
    <lineage>
        <taxon>Archaea</taxon>
        <taxon>Methanobacteriati</taxon>
        <taxon>Methanobacteriota</taxon>
        <taxon>Stenosarchaea group</taxon>
        <taxon>Halobacteria</taxon>
        <taxon>Halobacteriales</taxon>
        <taxon>Haloferacaceae</taxon>
        <taxon>Haloprofundus</taxon>
    </lineage>
</organism>